<keyword evidence="1" id="KW-0285">Flavoprotein</keyword>
<dbReference type="EC" id="1.13.12.16" evidence="4"/>
<dbReference type="Pfam" id="PF03060">
    <property type="entry name" value="NMO"/>
    <property type="match status" value="1"/>
</dbReference>
<evidence type="ECO:0000256" key="1">
    <source>
        <dbReference type="ARBA" id="ARBA00022630"/>
    </source>
</evidence>
<name>A0A644X477_9ZZZZ</name>
<dbReference type="InterPro" id="IPR013785">
    <property type="entry name" value="Aldolase_TIM"/>
</dbReference>
<keyword evidence="4" id="KW-0503">Monooxygenase</keyword>
<dbReference type="AlphaFoldDB" id="A0A644X477"/>
<keyword evidence="2" id="KW-0288">FMN</keyword>
<reference evidence="4" key="1">
    <citation type="submission" date="2019-08" db="EMBL/GenBank/DDBJ databases">
        <authorList>
            <person name="Kucharzyk K."/>
            <person name="Murdoch R.W."/>
            <person name="Higgins S."/>
            <person name="Loffler F."/>
        </authorList>
    </citation>
    <scope>NUCLEOTIDE SEQUENCE</scope>
</reference>
<dbReference type="EMBL" id="VSSQ01001510">
    <property type="protein sequence ID" value="MPM08944.1"/>
    <property type="molecule type" value="Genomic_DNA"/>
</dbReference>
<dbReference type="PANTHER" id="PTHR32332:SF20">
    <property type="entry name" value="2-NITROPROPANE DIOXYGENASE-LIKE PROTEIN"/>
    <property type="match status" value="1"/>
</dbReference>
<gene>
    <name evidence="4" type="ORF">SDC9_55260</name>
</gene>
<evidence type="ECO:0000256" key="2">
    <source>
        <dbReference type="ARBA" id="ARBA00022643"/>
    </source>
</evidence>
<dbReference type="CDD" id="cd04730">
    <property type="entry name" value="NPD_like"/>
    <property type="match status" value="1"/>
</dbReference>
<accession>A0A644X477</accession>
<dbReference type="Gene3D" id="3.20.20.70">
    <property type="entry name" value="Aldolase class I"/>
    <property type="match status" value="1"/>
</dbReference>
<sequence length="312" mass="32509">MKTRITELFKIEYPIIQGGMALVSDADLTAAVSAGGGLGILNSIGSPENLRAEIHRVRELTDKPFAVNVMLLAKNVKDIIAVTVEEKVKIIATGAGNPRDYVPVWHEAGALVMPVVPSAKVAKRMEESGVDAVVCEGGESGGHIGEVTTISMIPVAARICKIPVVAAGGIGSGRGVAAAFALGAEGVQLGTAFIVADECRASDAYKDAIVNAMESDTVVYVNGMSGRNCRTVRSELSDKYFEVLKAEGLEAAKALTGAGLAVAMKSGETDKSLYLAGQSAGSVVRRQPAAAIIKELMDGARAVALEQIEKWK</sequence>
<evidence type="ECO:0000256" key="3">
    <source>
        <dbReference type="ARBA" id="ARBA00023002"/>
    </source>
</evidence>
<keyword evidence="3 4" id="KW-0560">Oxidoreductase</keyword>
<comment type="caution">
    <text evidence="4">The sequence shown here is derived from an EMBL/GenBank/DDBJ whole genome shotgun (WGS) entry which is preliminary data.</text>
</comment>
<protein>
    <submittedName>
        <fullName evidence="4">Nitronate monooxygenase</fullName>
        <ecNumber evidence="4">1.13.12.16</ecNumber>
    </submittedName>
</protein>
<proteinExistence type="predicted"/>
<dbReference type="PANTHER" id="PTHR32332">
    <property type="entry name" value="2-NITROPROPANE DIOXYGENASE"/>
    <property type="match status" value="1"/>
</dbReference>
<dbReference type="GO" id="GO:0018580">
    <property type="term" value="F:nitronate monooxygenase activity"/>
    <property type="evidence" value="ECO:0007669"/>
    <property type="project" value="UniProtKB-EC"/>
</dbReference>
<dbReference type="InterPro" id="IPR004136">
    <property type="entry name" value="NMO"/>
</dbReference>
<dbReference type="SUPFAM" id="SSF51412">
    <property type="entry name" value="Inosine monophosphate dehydrogenase (IMPDH)"/>
    <property type="match status" value="1"/>
</dbReference>
<evidence type="ECO:0000313" key="4">
    <source>
        <dbReference type="EMBL" id="MPM08944.1"/>
    </source>
</evidence>
<organism evidence="4">
    <name type="scientific">bioreactor metagenome</name>
    <dbReference type="NCBI Taxonomy" id="1076179"/>
    <lineage>
        <taxon>unclassified sequences</taxon>
        <taxon>metagenomes</taxon>
        <taxon>ecological metagenomes</taxon>
    </lineage>
</organism>